<proteinExistence type="predicted"/>
<name>A0A1H1GND1_9ACTN</name>
<sequence length="160" mass="16975">MRRSIVCIATGRVLWHHERVDAKHFFEIVGVGFEIIGVGALSVGFVVTVVLAVRAWRQSGDWTTGFKTLRETFGGVILLGLEILVAADLVQTVTSDPTLTDAAVLGLIVLIRTVLSFSLQVEIDGVAPWRRAMVTGPEVLTRAVKNAGNAGAPAPASDGA</sequence>
<evidence type="ECO:0000313" key="2">
    <source>
        <dbReference type="EMBL" id="SDR14418.1"/>
    </source>
</evidence>
<feature type="transmembrane region" description="Helical" evidence="1">
    <location>
        <begin position="73"/>
        <end position="90"/>
    </location>
</feature>
<accession>A0A1H1GND1</accession>
<reference evidence="3" key="1">
    <citation type="submission" date="2016-10" db="EMBL/GenBank/DDBJ databases">
        <authorList>
            <person name="Varghese N."/>
            <person name="Submissions S."/>
        </authorList>
    </citation>
    <scope>NUCLEOTIDE SEQUENCE [LARGE SCALE GENOMIC DNA]</scope>
    <source>
        <strain evidence="3">DSM 44142</strain>
    </source>
</reference>
<dbReference type="STRING" id="47312.SAMN04489765_3435"/>
<evidence type="ECO:0000256" key="1">
    <source>
        <dbReference type="SAM" id="Phobius"/>
    </source>
</evidence>
<dbReference type="PANTHER" id="PTHR38468:SF1">
    <property type="entry name" value="SLL0939 PROTEIN"/>
    <property type="match status" value="1"/>
</dbReference>
<keyword evidence="1" id="KW-1133">Transmembrane helix</keyword>
<keyword evidence="3" id="KW-1185">Reference proteome</keyword>
<feature type="transmembrane region" description="Helical" evidence="1">
    <location>
        <begin position="102"/>
        <end position="121"/>
    </location>
</feature>
<dbReference type="Proteomes" id="UP000183053">
    <property type="component" value="Unassembled WGS sequence"/>
</dbReference>
<feature type="transmembrane region" description="Helical" evidence="1">
    <location>
        <begin position="28"/>
        <end position="53"/>
    </location>
</feature>
<keyword evidence="1" id="KW-0812">Transmembrane</keyword>
<dbReference type="Pfam" id="PF07784">
    <property type="entry name" value="DUF1622"/>
    <property type="match status" value="1"/>
</dbReference>
<evidence type="ECO:0000313" key="3">
    <source>
        <dbReference type="Proteomes" id="UP000183053"/>
    </source>
</evidence>
<dbReference type="InterPro" id="IPR012427">
    <property type="entry name" value="DUF1622"/>
</dbReference>
<dbReference type="AlphaFoldDB" id="A0A1H1GND1"/>
<organism evidence="2 3">
    <name type="scientific">Tsukamurella pulmonis</name>
    <dbReference type="NCBI Taxonomy" id="47312"/>
    <lineage>
        <taxon>Bacteria</taxon>
        <taxon>Bacillati</taxon>
        <taxon>Actinomycetota</taxon>
        <taxon>Actinomycetes</taxon>
        <taxon>Mycobacteriales</taxon>
        <taxon>Tsukamurellaceae</taxon>
        <taxon>Tsukamurella</taxon>
    </lineage>
</organism>
<gene>
    <name evidence="2" type="ORF">SAMN04489765_3435</name>
</gene>
<keyword evidence="1" id="KW-0472">Membrane</keyword>
<dbReference type="EMBL" id="FNLF01000002">
    <property type="protein sequence ID" value="SDR14418.1"/>
    <property type="molecule type" value="Genomic_DNA"/>
</dbReference>
<dbReference type="PANTHER" id="PTHR38468">
    <property type="entry name" value="SLL0939 PROTEIN"/>
    <property type="match status" value="1"/>
</dbReference>
<protein>
    <submittedName>
        <fullName evidence="2">Uncharacterized membrane protein</fullName>
    </submittedName>
</protein>